<protein>
    <submittedName>
        <fullName evidence="4">Pentapeptide repeat-containing protein</fullName>
    </submittedName>
</protein>
<feature type="compositionally biased region" description="Polar residues" evidence="2">
    <location>
        <begin position="342"/>
        <end position="357"/>
    </location>
</feature>
<dbReference type="SUPFAM" id="SSF141571">
    <property type="entry name" value="Pentapeptide repeat-like"/>
    <property type="match status" value="1"/>
</dbReference>
<dbReference type="PANTHER" id="PTHR47485">
    <property type="entry name" value="THYLAKOID LUMENAL 17.4 KDA PROTEIN, CHLOROPLASTIC"/>
    <property type="match status" value="1"/>
</dbReference>
<feature type="transmembrane region" description="Helical" evidence="3">
    <location>
        <begin position="20"/>
        <end position="42"/>
    </location>
</feature>
<organism evidence="4 5">
    <name type="scientific">Streptomyces albidoflavus</name>
    <dbReference type="NCBI Taxonomy" id="1886"/>
    <lineage>
        <taxon>Bacteria</taxon>
        <taxon>Bacillati</taxon>
        <taxon>Actinomycetota</taxon>
        <taxon>Actinomycetes</taxon>
        <taxon>Kitasatosporales</taxon>
        <taxon>Streptomycetaceae</taxon>
        <taxon>Streptomyces</taxon>
        <taxon>Streptomyces albidoflavus group</taxon>
    </lineage>
</organism>
<dbReference type="Gene3D" id="2.160.20.80">
    <property type="entry name" value="E3 ubiquitin-protein ligase SopA"/>
    <property type="match status" value="1"/>
</dbReference>
<dbReference type="InterPro" id="IPR001646">
    <property type="entry name" value="5peptide_repeat"/>
</dbReference>
<sequence>MAAHRAAARRGPQETGRLDWARRVELGTVVVAAVVAVGGLWYTNVQAQQANEQMRQANEQALKADAQAKADLSLATEGQVTERYTAAVENLGHDKVDVRLGGIYGLQRIMKDSPRDQPTIGNILAAYVRTNASKPPAKGQELPADADAAFMVLGTRDRKHDGDFRLDLREARLPRLQAADFPEDESGVDLSGGMLLGIDLSEAFLPSANLSRSWLSGANLFRTSLPDSNLSHAMLLGANLAYANLTKTNLTHSSLSSTHLNSALLRGSNLSHVSLSFADLSKANLRKADLTKADFTGAILSKADLSGAKMTDASFFETNLSGAELTGADLSGADLSTVKNLTQEQVSSARTDRTTQLPPGLTRVSPA</sequence>
<dbReference type="EMBL" id="VOGX01000018">
    <property type="protein sequence ID" value="TWV27714.1"/>
    <property type="molecule type" value="Genomic_DNA"/>
</dbReference>
<feature type="region of interest" description="Disordered" evidence="2">
    <location>
        <begin position="342"/>
        <end position="367"/>
    </location>
</feature>
<evidence type="ECO:0000313" key="4">
    <source>
        <dbReference type="EMBL" id="TWV27714.1"/>
    </source>
</evidence>
<keyword evidence="3" id="KW-0472">Membrane</keyword>
<evidence type="ECO:0000256" key="3">
    <source>
        <dbReference type="SAM" id="Phobius"/>
    </source>
</evidence>
<reference evidence="5" key="1">
    <citation type="journal article" date="2019" name="Microbiol. Resour. Announc.">
        <title>Draft Genomic Sequences of Streptomyces misionensis and Streptomyces albidoflavus, bacteria applied for phytopathogen biocontrol.</title>
        <authorList>
            <person name="Pylro V."/>
            <person name="Dias A."/>
            <person name="Andreote F."/>
            <person name="Varani A."/>
            <person name="Andreote C."/>
            <person name="Bernardo E."/>
            <person name="Martins T."/>
        </authorList>
    </citation>
    <scope>NUCLEOTIDE SEQUENCE [LARGE SCALE GENOMIC DNA]</scope>
    <source>
        <strain evidence="5">77</strain>
    </source>
</reference>
<evidence type="ECO:0000313" key="5">
    <source>
        <dbReference type="Proteomes" id="UP000318052"/>
    </source>
</evidence>
<dbReference type="Proteomes" id="UP000318052">
    <property type="component" value="Unassembled WGS sequence"/>
</dbReference>
<proteinExistence type="predicted"/>
<dbReference type="Pfam" id="PF00805">
    <property type="entry name" value="Pentapeptide"/>
    <property type="match status" value="2"/>
</dbReference>
<keyword evidence="1" id="KW-0677">Repeat</keyword>
<keyword evidence="3" id="KW-0812">Transmembrane</keyword>
<keyword evidence="3" id="KW-1133">Transmembrane helix</keyword>
<dbReference type="PANTHER" id="PTHR47485:SF1">
    <property type="entry name" value="THYLAKOID LUMENAL 17.4 KDA PROTEIN, CHLOROPLASTIC"/>
    <property type="match status" value="1"/>
</dbReference>
<evidence type="ECO:0000256" key="2">
    <source>
        <dbReference type="SAM" id="MobiDB-lite"/>
    </source>
</evidence>
<comment type="caution">
    <text evidence="4">The sequence shown here is derived from an EMBL/GenBank/DDBJ whole genome shotgun (WGS) entry which is preliminary data.</text>
</comment>
<name>A0ABY3H5D9_9ACTN</name>
<accession>A0ABY3H5D9</accession>
<keyword evidence="5" id="KW-1185">Reference proteome</keyword>
<evidence type="ECO:0000256" key="1">
    <source>
        <dbReference type="ARBA" id="ARBA00022737"/>
    </source>
</evidence>
<gene>
    <name evidence="4" type="ORF">FRZ02_05520</name>
</gene>